<dbReference type="PROSITE" id="PS50011">
    <property type="entry name" value="PROTEIN_KINASE_DOM"/>
    <property type="match status" value="1"/>
</dbReference>
<accession>A0AA38WBC0</accession>
<dbReference type="GO" id="GO:0051082">
    <property type="term" value="F:unfolded protein binding"/>
    <property type="evidence" value="ECO:0007669"/>
    <property type="project" value="TreeGrafter"/>
</dbReference>
<dbReference type="GO" id="GO:0036498">
    <property type="term" value="P:IRE1-mediated unfolded protein response"/>
    <property type="evidence" value="ECO:0007669"/>
    <property type="project" value="TreeGrafter"/>
</dbReference>
<evidence type="ECO:0000256" key="6">
    <source>
        <dbReference type="ARBA" id="ARBA00022840"/>
    </source>
</evidence>
<dbReference type="GO" id="GO:0004674">
    <property type="term" value="F:protein serine/threonine kinase activity"/>
    <property type="evidence" value="ECO:0007669"/>
    <property type="project" value="UniProtKB-KW"/>
</dbReference>
<comment type="caution">
    <text evidence="10">The sequence shown here is derived from an EMBL/GenBank/DDBJ whole genome shotgun (WGS) entry which is preliminary data.</text>
</comment>
<dbReference type="InterPro" id="IPR011009">
    <property type="entry name" value="Kinase-like_dom_sf"/>
</dbReference>
<reference evidence="10" key="1">
    <citation type="submission" date="2023-03" db="EMBL/GenBank/DDBJ databases">
        <title>Chromosome-scale reference genome and RAD-based genetic map of yellow starthistle (Centaurea solstitialis) reveal putative structural variation and QTLs associated with invader traits.</title>
        <authorList>
            <person name="Reatini B."/>
            <person name="Cang F.A."/>
            <person name="Jiang Q."/>
            <person name="Mckibben M.T.W."/>
            <person name="Barker M.S."/>
            <person name="Rieseberg L.H."/>
            <person name="Dlugosch K.M."/>
        </authorList>
    </citation>
    <scope>NUCLEOTIDE SEQUENCE</scope>
    <source>
        <strain evidence="10">CAN-66</strain>
        <tissue evidence="10">Leaf</tissue>
    </source>
</reference>
<evidence type="ECO:0000313" key="11">
    <source>
        <dbReference type="Proteomes" id="UP001172457"/>
    </source>
</evidence>
<dbReference type="Gene3D" id="3.30.200.20">
    <property type="entry name" value="Phosphorylase Kinase, domain 1"/>
    <property type="match status" value="1"/>
</dbReference>
<dbReference type="GO" id="GO:0005524">
    <property type="term" value="F:ATP binding"/>
    <property type="evidence" value="ECO:0007669"/>
    <property type="project" value="UniProtKB-KW"/>
</dbReference>
<protein>
    <recommendedName>
        <fullName evidence="1">non-specific serine/threonine protein kinase</fullName>
        <ecNumber evidence="1">2.7.11.1</ecNumber>
    </recommendedName>
</protein>
<keyword evidence="6" id="KW-0067">ATP-binding</keyword>
<dbReference type="Gene3D" id="1.20.1440.180">
    <property type="entry name" value="KEN domain"/>
    <property type="match status" value="1"/>
</dbReference>
<feature type="compositionally biased region" description="Basic residues" evidence="7">
    <location>
        <begin position="341"/>
        <end position="352"/>
    </location>
</feature>
<dbReference type="Pfam" id="PF06479">
    <property type="entry name" value="Ribonuc_2-5A"/>
    <property type="match status" value="1"/>
</dbReference>
<evidence type="ECO:0000259" key="8">
    <source>
        <dbReference type="PROSITE" id="PS50011"/>
    </source>
</evidence>
<dbReference type="Pfam" id="PF00069">
    <property type="entry name" value="Pkinase"/>
    <property type="match status" value="1"/>
</dbReference>
<dbReference type="PANTHER" id="PTHR13954">
    <property type="entry name" value="IRE1-RELATED"/>
    <property type="match status" value="1"/>
</dbReference>
<evidence type="ECO:0000313" key="10">
    <source>
        <dbReference type="EMBL" id="KAJ9542091.1"/>
    </source>
</evidence>
<evidence type="ECO:0000256" key="2">
    <source>
        <dbReference type="ARBA" id="ARBA00022527"/>
    </source>
</evidence>
<dbReference type="FunFam" id="3.30.200.20:FF:000077">
    <property type="entry name" value="Putative Serine/threonine-protein kinase/endoribonuclease IRE1"/>
    <property type="match status" value="1"/>
</dbReference>
<keyword evidence="11" id="KW-1185">Reference proteome</keyword>
<keyword evidence="2" id="KW-0723">Serine/threonine-protein kinase</keyword>
<dbReference type="InterPro" id="IPR038357">
    <property type="entry name" value="KEN_sf"/>
</dbReference>
<feature type="domain" description="KEN" evidence="9">
    <location>
        <begin position="282"/>
        <end position="432"/>
    </location>
</feature>
<gene>
    <name evidence="10" type="ORF">OSB04_028597</name>
</gene>
<evidence type="ECO:0000256" key="4">
    <source>
        <dbReference type="ARBA" id="ARBA00022741"/>
    </source>
</evidence>
<evidence type="ECO:0000259" key="9">
    <source>
        <dbReference type="PROSITE" id="PS51392"/>
    </source>
</evidence>
<dbReference type="PROSITE" id="PS51392">
    <property type="entry name" value="KEN"/>
    <property type="match status" value="1"/>
</dbReference>
<keyword evidence="4" id="KW-0547">Nucleotide-binding</keyword>
<evidence type="ECO:0000256" key="7">
    <source>
        <dbReference type="SAM" id="MobiDB-lite"/>
    </source>
</evidence>
<name>A0AA38WBC0_9ASTR</name>
<keyword evidence="5" id="KW-0418">Kinase</keyword>
<dbReference type="EC" id="2.7.11.1" evidence="1"/>
<dbReference type="EMBL" id="JARYMX010000007">
    <property type="protein sequence ID" value="KAJ9542091.1"/>
    <property type="molecule type" value="Genomic_DNA"/>
</dbReference>
<proteinExistence type="predicted"/>
<dbReference type="InterPro" id="IPR000719">
    <property type="entry name" value="Prot_kinase_dom"/>
</dbReference>
<dbReference type="SMART" id="SM00580">
    <property type="entry name" value="PUG"/>
    <property type="match status" value="1"/>
</dbReference>
<feature type="domain" description="Protein kinase" evidence="8">
    <location>
        <begin position="34"/>
        <end position="279"/>
    </location>
</feature>
<dbReference type="GO" id="GO:0006397">
    <property type="term" value="P:mRNA processing"/>
    <property type="evidence" value="ECO:0007669"/>
    <property type="project" value="InterPro"/>
</dbReference>
<evidence type="ECO:0000256" key="5">
    <source>
        <dbReference type="ARBA" id="ARBA00022777"/>
    </source>
</evidence>
<dbReference type="PANTHER" id="PTHR13954:SF27">
    <property type="entry name" value="SERINE_THREONINE-PROTEIN KINASE_ENDORIBONUCLEASE IRE1B"/>
    <property type="match status" value="1"/>
</dbReference>
<dbReference type="InterPro" id="IPR045133">
    <property type="entry name" value="IRE1/2-like"/>
</dbReference>
<keyword evidence="3" id="KW-0808">Transferase</keyword>
<dbReference type="AlphaFoldDB" id="A0AA38WBC0"/>
<dbReference type="GO" id="GO:0004521">
    <property type="term" value="F:RNA endonuclease activity"/>
    <property type="evidence" value="ECO:0007669"/>
    <property type="project" value="InterPro"/>
</dbReference>
<dbReference type="Gene3D" id="1.10.510.10">
    <property type="entry name" value="Transferase(Phosphotransferase) domain 1"/>
    <property type="match status" value="1"/>
</dbReference>
<feature type="region of interest" description="Disordered" evidence="7">
    <location>
        <begin position="335"/>
        <end position="354"/>
    </location>
</feature>
<dbReference type="InterPro" id="IPR010513">
    <property type="entry name" value="KEN_dom"/>
</dbReference>
<dbReference type="Proteomes" id="UP001172457">
    <property type="component" value="Chromosome 7"/>
</dbReference>
<sequence length="439" mass="49998">MDSISEQGLKMCHDHVVDASNLLPQSRQLGDLVLPDNSVIGEGSNETIVLKGTLDTRPVTVKRISKKKNFDVAVKEISNLIASDHLTNIVQYYGAKEDTNFVYMAFECCVCSLHELVLPSTNDSTAQSKMKLEVLSNFKLRRPDGHPSLGLLKVMRDTVTGLAHLHKRRFIHLNLNPENVLIFKDDNSISAKLSGSGSLGWQAPEQLCNKQITQAVDLFSFGCLLFFCITGGQHPFVGNHKDLSLVKKIPEAFDLISNLLHSKPKFRPKAAVVYNHPLFWDSDMRLSFLQDASAHVHSKVCKTNPVFWKSLESINTVVLDGENWDKKLHDDLVKDLENPKNHKNRKNHKKRKNPENKIYKYDSVRDLLRAIRNKRQHYDQLSQELKVIIGKVPTDFENYFNSRFPKLLMEVYKILKNHRGEGGDLLDKYYKQGLLSVLT</sequence>
<organism evidence="10 11">
    <name type="scientific">Centaurea solstitialis</name>
    <name type="common">yellow star-thistle</name>
    <dbReference type="NCBI Taxonomy" id="347529"/>
    <lineage>
        <taxon>Eukaryota</taxon>
        <taxon>Viridiplantae</taxon>
        <taxon>Streptophyta</taxon>
        <taxon>Embryophyta</taxon>
        <taxon>Tracheophyta</taxon>
        <taxon>Spermatophyta</taxon>
        <taxon>Magnoliopsida</taxon>
        <taxon>eudicotyledons</taxon>
        <taxon>Gunneridae</taxon>
        <taxon>Pentapetalae</taxon>
        <taxon>asterids</taxon>
        <taxon>campanulids</taxon>
        <taxon>Asterales</taxon>
        <taxon>Asteraceae</taxon>
        <taxon>Carduoideae</taxon>
        <taxon>Cardueae</taxon>
        <taxon>Centaureinae</taxon>
        <taxon>Centaurea</taxon>
    </lineage>
</organism>
<evidence type="ECO:0000256" key="1">
    <source>
        <dbReference type="ARBA" id="ARBA00012513"/>
    </source>
</evidence>
<dbReference type="GO" id="GO:1990604">
    <property type="term" value="C:IRE1-TRAF2-ASK1 complex"/>
    <property type="evidence" value="ECO:0007669"/>
    <property type="project" value="TreeGrafter"/>
</dbReference>
<evidence type="ECO:0000256" key="3">
    <source>
        <dbReference type="ARBA" id="ARBA00022679"/>
    </source>
</evidence>
<dbReference type="SUPFAM" id="SSF56112">
    <property type="entry name" value="Protein kinase-like (PK-like)"/>
    <property type="match status" value="1"/>
</dbReference>